<feature type="chain" id="PRO_5021780641" description="Deoxyribonuclease NucA/NucB domain-containing protein" evidence="2">
    <location>
        <begin position="24"/>
        <end position="259"/>
    </location>
</feature>
<evidence type="ECO:0000256" key="1">
    <source>
        <dbReference type="SAM" id="MobiDB-lite"/>
    </source>
</evidence>
<dbReference type="InterPro" id="IPR029476">
    <property type="entry name" value="DNase_NucA_NucB"/>
</dbReference>
<evidence type="ECO:0000259" key="3">
    <source>
        <dbReference type="Pfam" id="PF14040"/>
    </source>
</evidence>
<evidence type="ECO:0000313" key="5">
    <source>
        <dbReference type="Proteomes" id="UP000319160"/>
    </source>
</evidence>
<feature type="domain" description="Deoxyribonuclease NucA/NucB" evidence="3">
    <location>
        <begin position="90"/>
        <end position="164"/>
    </location>
</feature>
<feature type="signal peptide" evidence="2">
    <location>
        <begin position="1"/>
        <end position="23"/>
    </location>
</feature>
<dbReference type="Proteomes" id="UP000319160">
    <property type="component" value="Unassembled WGS sequence"/>
</dbReference>
<proteinExistence type="predicted"/>
<comment type="caution">
    <text evidence="4">The sequence shown here is derived from an EMBL/GenBank/DDBJ whole genome shotgun (WGS) entry which is preliminary data.</text>
</comment>
<name>A0A553HQM6_9PEZI</name>
<dbReference type="Pfam" id="PF14040">
    <property type="entry name" value="DNase_NucA_NucB"/>
    <property type="match status" value="1"/>
</dbReference>
<reference evidence="5" key="1">
    <citation type="submission" date="2019-06" db="EMBL/GenBank/DDBJ databases">
        <title>Draft genome sequence of the griseofulvin-producing fungus Xylaria cubensis strain G536.</title>
        <authorList>
            <person name="Mead M.E."/>
            <person name="Raja H.A."/>
            <person name="Steenwyk J.L."/>
            <person name="Knowles S.L."/>
            <person name="Oberlies N.H."/>
            <person name="Rokas A."/>
        </authorList>
    </citation>
    <scope>NUCLEOTIDE SEQUENCE [LARGE SCALE GENOMIC DNA]</scope>
    <source>
        <strain evidence="5">G536</strain>
    </source>
</reference>
<keyword evidence="2" id="KW-0732">Signal</keyword>
<dbReference type="STRING" id="2512241.A0A553HQM6"/>
<gene>
    <name evidence="4" type="ORF">FHL15_008807</name>
</gene>
<organism evidence="4 5">
    <name type="scientific">Xylaria flabelliformis</name>
    <dbReference type="NCBI Taxonomy" id="2512241"/>
    <lineage>
        <taxon>Eukaryota</taxon>
        <taxon>Fungi</taxon>
        <taxon>Dikarya</taxon>
        <taxon>Ascomycota</taxon>
        <taxon>Pezizomycotina</taxon>
        <taxon>Sordariomycetes</taxon>
        <taxon>Xylariomycetidae</taxon>
        <taxon>Xylariales</taxon>
        <taxon>Xylariaceae</taxon>
        <taxon>Xylaria</taxon>
    </lineage>
</organism>
<keyword evidence="5" id="KW-1185">Reference proteome</keyword>
<evidence type="ECO:0000256" key="2">
    <source>
        <dbReference type="SAM" id="SignalP"/>
    </source>
</evidence>
<dbReference type="AlphaFoldDB" id="A0A553HQM6"/>
<dbReference type="EMBL" id="VFLP01000057">
    <property type="protein sequence ID" value="TRX90262.1"/>
    <property type="molecule type" value="Genomic_DNA"/>
</dbReference>
<protein>
    <recommendedName>
        <fullName evidence="3">Deoxyribonuclease NucA/NucB domain-containing protein</fullName>
    </recommendedName>
</protein>
<accession>A0A553HQM6</accession>
<sequence length="259" mass="27971">MAVLKSVFSNLCLLLLCWSTVLGAPITELEDEHDTDYGKNQLSRRAGGSKSDPKDASFDITGWENIAEEDCYAMLCLMGGERVLVTTANGGDPHRTESGANLRPFQSNQLATRHTAQINGQTVSAEEFPFASTQQGGTNAFLFPATLAEQNKQKTAISAAYRRTGGPAYNEWFKISFTGAPLGKFCTALFKNPPDTSVCGNNVQTTIFGTAGVILANFVYQLVNNQGQPFFFHHAAGSNKGTRGLEVNTTVPLLTEGEF</sequence>
<feature type="region of interest" description="Disordered" evidence="1">
    <location>
        <begin position="32"/>
        <end position="55"/>
    </location>
</feature>
<dbReference type="OrthoDB" id="2748312at2759"/>
<evidence type="ECO:0000313" key="4">
    <source>
        <dbReference type="EMBL" id="TRX90262.1"/>
    </source>
</evidence>